<dbReference type="SMART" id="SM00558">
    <property type="entry name" value="JmjC"/>
    <property type="match status" value="1"/>
</dbReference>
<dbReference type="EMBL" id="ML220151">
    <property type="protein sequence ID" value="TGZ77608.1"/>
    <property type="molecule type" value="Genomic_DNA"/>
</dbReference>
<evidence type="ECO:0000313" key="8">
    <source>
        <dbReference type="Proteomes" id="UP000298138"/>
    </source>
</evidence>
<dbReference type="SUPFAM" id="SSF51197">
    <property type="entry name" value="Clavaminate synthase-like"/>
    <property type="match status" value="1"/>
</dbReference>
<dbReference type="STRING" id="341454.A0A4S2MRF3"/>
<feature type="region of interest" description="Disordered" evidence="5">
    <location>
        <begin position="1012"/>
        <end position="1041"/>
    </location>
</feature>
<dbReference type="Proteomes" id="UP000298138">
    <property type="component" value="Unassembled WGS sequence"/>
</dbReference>
<dbReference type="InterPro" id="IPR018866">
    <property type="entry name" value="Znf-4CXXC_R1"/>
</dbReference>
<dbReference type="OrthoDB" id="298344at2759"/>
<comment type="subcellular location">
    <subcellularLocation>
        <location evidence="1">Nucleus</location>
    </subcellularLocation>
</comment>
<feature type="region of interest" description="Disordered" evidence="5">
    <location>
        <begin position="1095"/>
        <end position="1169"/>
    </location>
</feature>
<feature type="compositionally biased region" description="Basic and acidic residues" evidence="5">
    <location>
        <begin position="1503"/>
        <end position="1527"/>
    </location>
</feature>
<feature type="region of interest" description="Disordered" evidence="5">
    <location>
        <begin position="1406"/>
        <end position="1428"/>
    </location>
</feature>
<evidence type="ECO:0000313" key="7">
    <source>
        <dbReference type="EMBL" id="TGZ77608.1"/>
    </source>
</evidence>
<feature type="compositionally biased region" description="Polar residues" evidence="5">
    <location>
        <begin position="843"/>
        <end position="852"/>
    </location>
</feature>
<evidence type="ECO:0000259" key="6">
    <source>
        <dbReference type="PROSITE" id="PS51184"/>
    </source>
</evidence>
<evidence type="ECO:0000256" key="4">
    <source>
        <dbReference type="ARBA" id="ARBA00023242"/>
    </source>
</evidence>
<feature type="region of interest" description="Disordered" evidence="5">
    <location>
        <begin position="1183"/>
        <end position="1236"/>
    </location>
</feature>
<feature type="region of interest" description="Disordered" evidence="5">
    <location>
        <begin position="709"/>
        <end position="741"/>
    </location>
</feature>
<dbReference type="PROSITE" id="PS00354">
    <property type="entry name" value="HMGI_Y"/>
    <property type="match status" value="1"/>
</dbReference>
<keyword evidence="2" id="KW-0805">Transcription regulation</keyword>
<dbReference type="Pfam" id="PF10497">
    <property type="entry name" value="zf-4CXXC_R1"/>
    <property type="match status" value="1"/>
</dbReference>
<feature type="region of interest" description="Disordered" evidence="5">
    <location>
        <begin position="1631"/>
        <end position="1660"/>
    </location>
</feature>
<feature type="region of interest" description="Disordered" evidence="5">
    <location>
        <begin position="1548"/>
        <end position="1582"/>
    </location>
</feature>
<feature type="compositionally biased region" description="Basic and acidic residues" evidence="5">
    <location>
        <begin position="709"/>
        <end position="720"/>
    </location>
</feature>
<keyword evidence="4" id="KW-0539">Nucleus</keyword>
<dbReference type="InParanoid" id="A0A4S2MRF3"/>
<feature type="region of interest" description="Disordered" evidence="5">
    <location>
        <begin position="805"/>
        <end position="864"/>
    </location>
</feature>
<feature type="region of interest" description="Disordered" evidence="5">
    <location>
        <begin position="1491"/>
        <end position="1527"/>
    </location>
</feature>
<protein>
    <recommendedName>
        <fullName evidence="6">JmjC domain-containing protein</fullName>
    </recommendedName>
</protein>
<feature type="compositionally biased region" description="Pro residues" evidence="5">
    <location>
        <begin position="812"/>
        <end position="830"/>
    </location>
</feature>
<feature type="compositionally biased region" description="Basic and acidic residues" evidence="5">
    <location>
        <begin position="1101"/>
        <end position="1114"/>
    </location>
</feature>
<dbReference type="Gene3D" id="2.60.120.650">
    <property type="entry name" value="Cupin"/>
    <property type="match status" value="1"/>
</dbReference>
<reference evidence="7 8" key="1">
    <citation type="submission" date="2019-04" db="EMBL/GenBank/DDBJ databases">
        <title>Comparative genomics and transcriptomics to analyze fruiting body development in filamentous ascomycetes.</title>
        <authorList>
            <consortium name="DOE Joint Genome Institute"/>
            <person name="Lutkenhaus R."/>
            <person name="Traeger S."/>
            <person name="Breuer J."/>
            <person name="Kuo A."/>
            <person name="Lipzen A."/>
            <person name="Pangilinan J."/>
            <person name="Dilworth D."/>
            <person name="Sandor L."/>
            <person name="Poggeler S."/>
            <person name="Barry K."/>
            <person name="Grigoriev I.V."/>
            <person name="Nowrousian M."/>
        </authorList>
    </citation>
    <scope>NUCLEOTIDE SEQUENCE [LARGE SCALE GENOMIC DNA]</scope>
    <source>
        <strain evidence="7 8">CBS 389.68</strain>
    </source>
</reference>
<feature type="region of interest" description="Disordered" evidence="5">
    <location>
        <begin position="509"/>
        <end position="533"/>
    </location>
</feature>
<feature type="compositionally biased region" description="Acidic residues" evidence="5">
    <location>
        <begin position="1020"/>
        <end position="1041"/>
    </location>
</feature>
<sequence>MSAPTGRKITSTRVRAPFVPIDPDIDVDQLIRENPNFAALPRIDARALTGDDTQRGLELLVQQKVIDDGMPLVIENWHLRSDWPPWMFNDTWLTENHGRDIIPVRDLIEKKETQMTFGHYLNNIRKLANRVNLPRGQRLYAKDLDCPPVWQQKLSSVIPSSTFYLHPKADLMSSLPSSARAENMMCYVGHEGTYTPAHKEMCGSLGQNIMVYTSSGPGYPGSSIWFMTCSTDRDMITEYWLSKMGHDIEVEAHFASIKDLQEAPFKVYIHEQKLGDYILIPPLAPHQVWNRGELTIKAAWNRTTVDTLKLALTESLPKARLVCRDEQYKNRNILHETLRKYTRILSGNEDASGLDWGKIQTDFIKLFNLYHSVLLDEHFSTTLPEPKVEKIDNEYNVQCSFCRGNIWNRFLTCKICVQTPADDDEDCYDICLDCYARGRSCWCTSNLQWVEQHDWTELLYEYEDFRSAVIQISKPSPADTPPSLDTALKKLRRKTLARVCQEQLKIRPFTDPNKNGLEDEEDENSTVHKKNPKDHPLCHTCRVRHPSWKSASCSSCNISYCFGSLWRAFDMDPFTDILSQYNWTCPVCRKNCSCGACRKRPNMTPYEPKGTFLGAPTTAYRDHRSIESLVDFAQGNLKWVRDVDTEAAAREKKRARESVGGGGSDFVVGVDGIPIDPALGMGGYDDGGGGGGVGTPAVKRRALIEVNKCEGRSSSSDHETSPVTAAAAGDANDSLMGTNDYVPEKQTSQSAATNHDDSNNSLQHSGVPLDLISLERNPLAFMAATGLQAISVSNQTFQHVLPIPQTQQASPQQPPPAPSAPPAPPTPVSKPLPRRPPHPHLGNTLTPSTSHLSPDLPESAPTWDLKTKRATTWSNNLHPTPGRRKKSCIVVFRFGDVDEYGKPGNSEDPSSGYATTDSYLQPLRNPNDNSNNPAPGANGDNGEPEPQRPPARMPIQKFRLLIDTIDTREKVTTDIIRTSIGALIIKPPQKSTKAKSTTDEIDLFTGKRPRGRPRKYVDLDDHDDLDFGGDEYGDGGDGDDGDFDGDEALLGIAETSALKKQRAEAKKRREQAYERRQKEEEEATRAYLAAQAAEDQFADNIDTHDHGDGEDGDRNSIPSIVEASARKRQRFMPSKREVSGLVGEIITKRRRISQATDDDAILPPDPPEAVDIEALESACLAAEEAEKRRREEEEFQRKREQEAREAERKRREEERRKRREEQRRRREERAARRKVAADWNAKMVAAGLANWSDFDDDDNDDQSSEFEPEHDSEFEFESNSYPPYHQAPTTIYSSGFNAESDDITQHHHLTDQFGIWPPPPPDQVFEYNFDAYLTGSSTSPTFPDDPNFGFHSFDHHPPSSRTRFHPLYGHYASHHPPFSLPTDFAVVIPPPPKGPWRSKYSLAESISPPAATGQGATAPTTTKRRLPRNADLDRAFHLSGWISHQAIPECAATVGQRKSAVRARRKVRMAKWGGEDGDDEGSVDLELEVDGEDTGSRRRRRCDIREKGGMRDRGYRSDRERGIERREREPKVKRRKVEIKEGVWAEVEIEDDDDDGDVTSPTDVSDAGDGEDEMVREREESEDVELIDFDVSVMQRQVMTPAVSRVGAAGAGRKKRVSMEMDAVAGGEIREIGYGAGDGGEGMVEGEGYESQYRRRRSGW</sequence>
<feature type="compositionally biased region" description="Acidic residues" evidence="5">
    <location>
        <begin position="1548"/>
        <end position="1557"/>
    </location>
</feature>
<dbReference type="PROSITE" id="PS51184">
    <property type="entry name" value="JMJC"/>
    <property type="match status" value="1"/>
</dbReference>
<name>A0A4S2MRF3_9PEZI</name>
<evidence type="ECO:0000256" key="5">
    <source>
        <dbReference type="SAM" id="MobiDB-lite"/>
    </source>
</evidence>
<dbReference type="InterPro" id="IPR000637">
    <property type="entry name" value="HMGI/Y_DNA-bd_CS"/>
</dbReference>
<feature type="compositionally biased region" description="Low complexity" evidence="5">
    <location>
        <begin position="1408"/>
        <end position="1421"/>
    </location>
</feature>
<evidence type="ECO:0000256" key="3">
    <source>
        <dbReference type="ARBA" id="ARBA00023163"/>
    </source>
</evidence>
<feature type="compositionally biased region" description="Gly residues" evidence="5">
    <location>
        <begin position="1634"/>
        <end position="1645"/>
    </location>
</feature>
<dbReference type="InterPro" id="IPR003347">
    <property type="entry name" value="JmjC_dom"/>
</dbReference>
<keyword evidence="8" id="KW-1185">Reference proteome</keyword>
<feature type="compositionally biased region" description="Acidic residues" evidence="5">
    <location>
        <begin position="1253"/>
        <end position="1266"/>
    </location>
</feature>
<feature type="domain" description="JmjC" evidence="6">
    <location>
        <begin position="147"/>
        <end position="319"/>
    </location>
</feature>
<gene>
    <name evidence="7" type="ORF">EX30DRAFT_398443</name>
</gene>
<dbReference type="Pfam" id="PF02373">
    <property type="entry name" value="JmjC"/>
    <property type="match status" value="1"/>
</dbReference>
<organism evidence="7 8">
    <name type="scientific">Ascodesmis nigricans</name>
    <dbReference type="NCBI Taxonomy" id="341454"/>
    <lineage>
        <taxon>Eukaryota</taxon>
        <taxon>Fungi</taxon>
        <taxon>Dikarya</taxon>
        <taxon>Ascomycota</taxon>
        <taxon>Pezizomycotina</taxon>
        <taxon>Pezizomycetes</taxon>
        <taxon>Pezizales</taxon>
        <taxon>Ascodesmidaceae</taxon>
        <taxon>Ascodesmis</taxon>
    </lineage>
</organism>
<feature type="compositionally biased region" description="Polar residues" evidence="5">
    <location>
        <begin position="907"/>
        <end position="919"/>
    </location>
</feature>
<feature type="compositionally biased region" description="Basic and acidic residues" evidence="5">
    <location>
        <begin position="1184"/>
        <end position="1230"/>
    </location>
</feature>
<dbReference type="GO" id="GO:0006355">
    <property type="term" value="P:regulation of DNA-templated transcription"/>
    <property type="evidence" value="ECO:0007669"/>
    <property type="project" value="InterPro"/>
</dbReference>
<accession>A0A4S2MRF3</accession>
<feature type="compositionally biased region" description="Low complexity" evidence="5">
    <location>
        <begin position="925"/>
        <end position="941"/>
    </location>
</feature>
<feature type="region of interest" description="Disordered" evidence="5">
    <location>
        <begin position="898"/>
        <end position="955"/>
    </location>
</feature>
<proteinExistence type="predicted"/>
<evidence type="ECO:0000256" key="1">
    <source>
        <dbReference type="ARBA" id="ARBA00004123"/>
    </source>
</evidence>
<keyword evidence="3" id="KW-0804">Transcription</keyword>
<dbReference type="GO" id="GO:0005634">
    <property type="term" value="C:nucleus"/>
    <property type="evidence" value="ECO:0007669"/>
    <property type="project" value="UniProtKB-SubCell"/>
</dbReference>
<feature type="region of interest" description="Disordered" evidence="5">
    <location>
        <begin position="1250"/>
        <end position="1279"/>
    </location>
</feature>
<evidence type="ECO:0000256" key="2">
    <source>
        <dbReference type="ARBA" id="ARBA00023015"/>
    </source>
</evidence>